<reference evidence="2" key="1">
    <citation type="submission" date="2023-04" db="EMBL/GenBank/DDBJ databases">
        <title>Phytophthora fragariaefolia NBRC 109709.</title>
        <authorList>
            <person name="Ichikawa N."/>
            <person name="Sato H."/>
            <person name="Tonouchi N."/>
        </authorList>
    </citation>
    <scope>NUCLEOTIDE SEQUENCE</scope>
    <source>
        <strain evidence="2">NBRC 109709</strain>
    </source>
</reference>
<accession>A0A9W6TN87</accession>
<proteinExistence type="predicted"/>
<protein>
    <submittedName>
        <fullName evidence="2">Unnamed protein product</fullName>
    </submittedName>
</protein>
<evidence type="ECO:0000256" key="1">
    <source>
        <dbReference type="SAM" id="MobiDB-lite"/>
    </source>
</evidence>
<comment type="caution">
    <text evidence="2">The sequence shown here is derived from an EMBL/GenBank/DDBJ whole genome shotgun (WGS) entry which is preliminary data.</text>
</comment>
<dbReference type="EMBL" id="BSXT01000064">
    <property type="protein sequence ID" value="GMF16477.1"/>
    <property type="molecule type" value="Genomic_DNA"/>
</dbReference>
<dbReference type="Proteomes" id="UP001165121">
    <property type="component" value="Unassembled WGS sequence"/>
</dbReference>
<evidence type="ECO:0000313" key="2">
    <source>
        <dbReference type="EMBL" id="GMF16477.1"/>
    </source>
</evidence>
<evidence type="ECO:0000313" key="3">
    <source>
        <dbReference type="Proteomes" id="UP001165121"/>
    </source>
</evidence>
<gene>
    <name evidence="2" type="ORF">Pfra01_000083000</name>
</gene>
<organism evidence="2 3">
    <name type="scientific">Phytophthora fragariaefolia</name>
    <dbReference type="NCBI Taxonomy" id="1490495"/>
    <lineage>
        <taxon>Eukaryota</taxon>
        <taxon>Sar</taxon>
        <taxon>Stramenopiles</taxon>
        <taxon>Oomycota</taxon>
        <taxon>Peronosporomycetes</taxon>
        <taxon>Peronosporales</taxon>
        <taxon>Peronosporaceae</taxon>
        <taxon>Phytophthora</taxon>
    </lineage>
</organism>
<name>A0A9W6TN87_9STRA</name>
<keyword evidence="3" id="KW-1185">Reference proteome</keyword>
<dbReference type="AlphaFoldDB" id="A0A9W6TN87"/>
<sequence length="267" mass="28049">MGRQGFAVCNRVAFVQGTVTTQAADAAAARAGRGGSVRAPPTLNVVAGSAHVEKCAGVVARANKSGQVGAPTTQGVVAGSARATEGAGACVRATTGGRARAPTSKAIRGDKVTNTPKAEASSRDADSAAENRVPQVLDVFTGEPKVGEGLTPLPTVAELLELDELSYVQFLDSLPYHPLLKEFSDVVSHDTPSVLPPDRVVRHEFDLVPGTKYCTTRQWPLPKEQVDVIDAFFAAKWCVNQSRHTRLRRSVCANPTGSGAWCTLSTS</sequence>
<feature type="region of interest" description="Disordered" evidence="1">
    <location>
        <begin position="94"/>
        <end position="130"/>
    </location>
</feature>